<sequence length="456" mass="44734">MTTADMGTGLDAGSGLDTGSGPGATPEAGTEPAVPEAGASSLAAAPAPAPAPLPVRDTPAGPPRRGPADPVKTLMHQHRTLCERAVDPMEIAAGLEAHGVTDRTAARFRHRDVFSLAEELYARVPRAEVPPPAVPAPGPVRRGRAARAALHVLPGAVCAATVAAVAAAGHAPAPVPFTSADGPSPRLVQTVVAATGAGLVLLALRLCVRHGPLRARYPIARSAGLWTCWLAGYALGGDWLLAQLLAGGPDLPPTHTQLATASALALTCAVVPAAWCAHWFAGRARRGLADSRCLTAFASGVRPLLLIATAMQLAALVALSAAADAVGGGVGAVGGGGGAGAVAAASALGALLFLARLLARHGFPAAAAAGPAAAVTLEAAALACVLAARSPGLEPLGRPVETAVTHLGPSVVPAVACALPALGLLLYALGALTGASAHAPAPDAASAPVPAEAGRP</sequence>
<keyword evidence="2" id="KW-0472">Membrane</keyword>
<name>A0A401W1N7_STREY</name>
<feature type="compositionally biased region" description="Gly residues" evidence="1">
    <location>
        <begin position="10"/>
        <end position="22"/>
    </location>
</feature>
<feature type="compositionally biased region" description="Low complexity" evidence="1">
    <location>
        <begin position="33"/>
        <end position="46"/>
    </location>
</feature>
<feature type="transmembrane region" description="Helical" evidence="2">
    <location>
        <begin position="329"/>
        <end position="354"/>
    </location>
</feature>
<feature type="transmembrane region" description="Helical" evidence="2">
    <location>
        <begin position="219"/>
        <end position="241"/>
    </location>
</feature>
<dbReference type="Proteomes" id="UP000286746">
    <property type="component" value="Unassembled WGS sequence"/>
</dbReference>
<keyword evidence="2" id="KW-1133">Transmembrane helix</keyword>
<keyword evidence="2" id="KW-0812">Transmembrane</keyword>
<feature type="transmembrane region" description="Helical" evidence="2">
    <location>
        <begin position="408"/>
        <end position="429"/>
    </location>
</feature>
<evidence type="ECO:0000313" key="3">
    <source>
        <dbReference type="EMBL" id="GCD43195.1"/>
    </source>
</evidence>
<evidence type="ECO:0000256" key="1">
    <source>
        <dbReference type="SAM" id="MobiDB-lite"/>
    </source>
</evidence>
<feature type="transmembrane region" description="Helical" evidence="2">
    <location>
        <begin position="187"/>
        <end position="207"/>
    </location>
</feature>
<keyword evidence="4" id="KW-1185">Reference proteome</keyword>
<dbReference type="EMBL" id="BHZD01000001">
    <property type="protein sequence ID" value="GCD43195.1"/>
    <property type="molecule type" value="Genomic_DNA"/>
</dbReference>
<proteinExistence type="predicted"/>
<feature type="transmembrane region" description="Helical" evidence="2">
    <location>
        <begin position="148"/>
        <end position="167"/>
    </location>
</feature>
<dbReference type="RefSeq" id="WP_246177339.1">
    <property type="nucleotide sequence ID" value="NZ_BHZD01000001.1"/>
</dbReference>
<feature type="transmembrane region" description="Helical" evidence="2">
    <location>
        <begin position="366"/>
        <end position="388"/>
    </location>
</feature>
<gene>
    <name evidence="3" type="ORF">GKJPGBOP_02875</name>
</gene>
<feature type="transmembrane region" description="Helical" evidence="2">
    <location>
        <begin position="303"/>
        <end position="323"/>
    </location>
</feature>
<accession>A0A401W1N7</accession>
<protein>
    <recommendedName>
        <fullName evidence="5">Integral membrane protein</fullName>
    </recommendedName>
</protein>
<evidence type="ECO:0000313" key="4">
    <source>
        <dbReference type="Proteomes" id="UP000286746"/>
    </source>
</evidence>
<feature type="transmembrane region" description="Helical" evidence="2">
    <location>
        <begin position="261"/>
        <end position="282"/>
    </location>
</feature>
<comment type="caution">
    <text evidence="3">The sequence shown here is derived from an EMBL/GenBank/DDBJ whole genome shotgun (WGS) entry which is preliminary data.</text>
</comment>
<evidence type="ECO:0008006" key="5">
    <source>
        <dbReference type="Google" id="ProtNLM"/>
    </source>
</evidence>
<dbReference type="AlphaFoldDB" id="A0A401W1N7"/>
<evidence type="ECO:0000256" key="2">
    <source>
        <dbReference type="SAM" id="Phobius"/>
    </source>
</evidence>
<reference evidence="3 4" key="1">
    <citation type="submission" date="2018-11" db="EMBL/GenBank/DDBJ databases">
        <title>Whole genome sequence of Streptomyces paromomycinus NBRC 15454(T).</title>
        <authorList>
            <person name="Komaki H."/>
            <person name="Tamura T."/>
        </authorList>
    </citation>
    <scope>NUCLEOTIDE SEQUENCE [LARGE SCALE GENOMIC DNA]</scope>
    <source>
        <strain evidence="3 4">NBRC 15454</strain>
    </source>
</reference>
<organism evidence="3 4">
    <name type="scientific">Streptomyces paromomycinus</name>
    <name type="common">Streptomyces rimosus subsp. paromomycinus</name>
    <dbReference type="NCBI Taxonomy" id="92743"/>
    <lineage>
        <taxon>Bacteria</taxon>
        <taxon>Bacillati</taxon>
        <taxon>Actinomycetota</taxon>
        <taxon>Actinomycetes</taxon>
        <taxon>Kitasatosporales</taxon>
        <taxon>Streptomycetaceae</taxon>
        <taxon>Streptomyces</taxon>
    </lineage>
</organism>
<feature type="region of interest" description="Disordered" evidence="1">
    <location>
        <begin position="1"/>
        <end position="71"/>
    </location>
</feature>